<accession>M5CCM4</accession>
<keyword evidence="1" id="KW-0378">Hydrolase</keyword>
<dbReference type="Pfam" id="PF00931">
    <property type="entry name" value="NB-ARC"/>
    <property type="match status" value="1"/>
</dbReference>
<dbReference type="SUPFAM" id="SSF52151">
    <property type="entry name" value="FabD/lysophospholipase-like"/>
    <property type="match status" value="1"/>
</dbReference>
<dbReference type="SUPFAM" id="SSF52540">
    <property type="entry name" value="P-loop containing nucleoside triphosphate hydrolases"/>
    <property type="match status" value="1"/>
</dbReference>
<dbReference type="GO" id="GO:0019369">
    <property type="term" value="P:arachidonate metabolic process"/>
    <property type="evidence" value="ECO:0007669"/>
    <property type="project" value="TreeGrafter"/>
</dbReference>
<dbReference type="GO" id="GO:0016020">
    <property type="term" value="C:membrane"/>
    <property type="evidence" value="ECO:0007669"/>
    <property type="project" value="TreeGrafter"/>
</dbReference>
<evidence type="ECO:0000256" key="2">
    <source>
        <dbReference type="ARBA" id="ARBA00022963"/>
    </source>
</evidence>
<proteinExistence type="predicted"/>
<comment type="caution">
    <text evidence="4">The sequence shown here is derived from an EMBL/GenBank/DDBJ whole genome shotgun (WGS) entry which is preliminary data.</text>
</comment>
<dbReference type="HOGENOM" id="CLU_043325_0_0_1"/>
<gene>
    <name evidence="4" type="ORF">BN14_11184</name>
</gene>
<evidence type="ECO:0000256" key="1">
    <source>
        <dbReference type="ARBA" id="ARBA00022801"/>
    </source>
</evidence>
<feature type="domain" description="NB-ARC" evidence="3">
    <location>
        <begin position="243"/>
        <end position="383"/>
    </location>
</feature>
<organism evidence="4 5">
    <name type="scientific">Thanatephorus cucumeris (strain AG1-IB / isolate 7/3/14)</name>
    <name type="common">Lettuce bottom rot fungus</name>
    <name type="synonym">Rhizoctonia solani</name>
    <dbReference type="NCBI Taxonomy" id="1108050"/>
    <lineage>
        <taxon>Eukaryota</taxon>
        <taxon>Fungi</taxon>
        <taxon>Dikarya</taxon>
        <taxon>Basidiomycota</taxon>
        <taxon>Agaricomycotina</taxon>
        <taxon>Agaricomycetes</taxon>
        <taxon>Cantharellales</taxon>
        <taxon>Ceratobasidiaceae</taxon>
        <taxon>Rhizoctonia</taxon>
        <taxon>Rhizoctonia solani AG-1</taxon>
    </lineage>
</organism>
<reference evidence="4 5" key="1">
    <citation type="journal article" date="2013" name="J. Biotechnol.">
        <title>Establishment and interpretation of the genome sequence of the phytopathogenic fungus Rhizoctonia solani AG1-IB isolate 7/3/14.</title>
        <authorList>
            <person name="Wibberg D.W."/>
            <person name="Jelonek L.J."/>
            <person name="Rupp O.R."/>
            <person name="Hennig M.H."/>
            <person name="Eikmeyer F.E."/>
            <person name="Goesmann A.G."/>
            <person name="Hartmann A.H."/>
            <person name="Borriss R.B."/>
            <person name="Grosch R.G."/>
            <person name="Puehler A.P."/>
            <person name="Schlueter A.S."/>
        </authorList>
    </citation>
    <scope>NUCLEOTIDE SEQUENCE [LARGE SCALE GENOMIC DNA]</scope>
    <source>
        <strain evidence="5">AG1-IB / isolate 7/3/14</strain>
    </source>
</reference>
<dbReference type="EMBL" id="CAOJ01016682">
    <property type="protein sequence ID" value="CCO37034.1"/>
    <property type="molecule type" value="Genomic_DNA"/>
</dbReference>
<dbReference type="GO" id="GO:0047499">
    <property type="term" value="F:calcium-independent phospholipase A2 activity"/>
    <property type="evidence" value="ECO:0007669"/>
    <property type="project" value="TreeGrafter"/>
</dbReference>
<dbReference type="Gene3D" id="3.40.1090.10">
    <property type="entry name" value="Cytosolic phospholipase A2 catalytic domain"/>
    <property type="match status" value="1"/>
</dbReference>
<dbReference type="InterPro" id="IPR002182">
    <property type="entry name" value="NB-ARC"/>
</dbReference>
<keyword evidence="2" id="KW-0443">Lipid metabolism</keyword>
<keyword evidence="2" id="KW-0442">Lipid degradation</keyword>
<dbReference type="GO" id="GO:0016042">
    <property type="term" value="P:lipid catabolic process"/>
    <property type="evidence" value="ECO:0007669"/>
    <property type="project" value="UniProtKB-KW"/>
</dbReference>
<dbReference type="PANTHER" id="PTHR24185:SF1">
    <property type="entry name" value="CALCIUM-INDEPENDENT PHOSPHOLIPASE A2-GAMMA"/>
    <property type="match status" value="1"/>
</dbReference>
<sequence>MPTTFRSYNASANEGPKGTIWETLCATMAHPDLFKSFDIGDSLLKQSFVDASLGCSNPLDHVLSEAKRTYVGEHISTIVSIGAGHTRTIQIPDRSSWRRRLHLPTAVIEAMKGIAEDAEKVAEVMARRFSSANGVYYRLGVDQGMQSVDADRWDQRDEVAEHTRAYMRMSVVMEAIDKAAESIKLRKQNLSTSQIDGVVQVNIPRVSDLGTTTMIRSCPTPSPFFTGHKSELRRTESCIVRRDAGQNVCVVYGLGGSGKTQMVLKVIEITRSKWEEVVYIDASTQQSINNELKDVAIVKRVGDTHQSALQWLESNRRPWLLVYDNADDSSVPMRDYIPRCSHGSVIITTRLPGIASLARGPSSECRMSSMEPDDALTLLLKCARRLDIDVCSEELGDAKALVQELDYFALAVVHAGSLIGHSLHMSVTEYRSLFHNQQQKALEAYSNLASAVKVDDYPHTVYTAWAMCYNAISPPAQELLCLMAHLHHTGITVDIFRRAATTIMSYKPKFPTTPNEDVALEKLRTLLSPLIISDQLQVWDGLQFTQIIGEVVSRSLLEYDRMNRAYRMHQLVQSWDFTIGVGFKLCGRESGVDRVSNEPDTACG</sequence>
<dbReference type="InterPro" id="IPR016035">
    <property type="entry name" value="Acyl_Trfase/lysoPLipase"/>
</dbReference>
<dbReference type="Proteomes" id="UP000012065">
    <property type="component" value="Unassembled WGS sequence"/>
</dbReference>
<evidence type="ECO:0000313" key="4">
    <source>
        <dbReference type="EMBL" id="CCO37034.1"/>
    </source>
</evidence>
<dbReference type="GO" id="GO:0043531">
    <property type="term" value="F:ADP binding"/>
    <property type="evidence" value="ECO:0007669"/>
    <property type="project" value="InterPro"/>
</dbReference>
<dbReference type="InterPro" id="IPR027417">
    <property type="entry name" value="P-loop_NTPase"/>
</dbReference>
<protein>
    <recommendedName>
        <fullName evidence="3">NB-ARC domain-containing protein</fullName>
    </recommendedName>
</protein>
<dbReference type="Gene3D" id="3.40.50.300">
    <property type="entry name" value="P-loop containing nucleotide triphosphate hydrolases"/>
    <property type="match status" value="1"/>
</dbReference>
<dbReference type="AlphaFoldDB" id="M5CCM4"/>
<name>M5CCM4_THACB</name>
<evidence type="ECO:0000313" key="5">
    <source>
        <dbReference type="Proteomes" id="UP000012065"/>
    </source>
</evidence>
<evidence type="ECO:0000259" key="3">
    <source>
        <dbReference type="Pfam" id="PF00931"/>
    </source>
</evidence>
<dbReference type="PANTHER" id="PTHR24185">
    <property type="entry name" value="CALCIUM-INDEPENDENT PHOSPHOLIPASE A2-GAMMA"/>
    <property type="match status" value="1"/>
</dbReference>